<reference evidence="10" key="1">
    <citation type="submission" date="2023-01" db="EMBL/GenBank/DDBJ databases">
        <title>Key to firefly adult light organ development and bioluminescence: homeobox transcription factors regulate luciferase expression and transportation to peroxisome.</title>
        <authorList>
            <person name="Fu X."/>
        </authorList>
    </citation>
    <scope>NUCLEOTIDE SEQUENCE [LARGE SCALE GENOMIC DNA]</scope>
</reference>
<name>A0AAN7PHQ0_9COLE</name>
<evidence type="ECO:0000259" key="8">
    <source>
        <dbReference type="Pfam" id="PF25121"/>
    </source>
</evidence>
<feature type="compositionally biased region" description="Acidic residues" evidence="6">
    <location>
        <begin position="68"/>
        <end position="78"/>
    </location>
</feature>
<feature type="coiled-coil region" evidence="5">
    <location>
        <begin position="396"/>
        <end position="423"/>
    </location>
</feature>
<evidence type="ECO:0000256" key="6">
    <source>
        <dbReference type="SAM" id="MobiDB-lite"/>
    </source>
</evidence>
<protein>
    <recommendedName>
        <fullName evidence="11">ESF1 homolog</fullName>
    </recommendedName>
</protein>
<dbReference type="GO" id="GO:0006364">
    <property type="term" value="P:rRNA processing"/>
    <property type="evidence" value="ECO:0007669"/>
    <property type="project" value="InterPro"/>
</dbReference>
<organism evidence="9 10">
    <name type="scientific">Aquatica leii</name>
    <dbReference type="NCBI Taxonomy" id="1421715"/>
    <lineage>
        <taxon>Eukaryota</taxon>
        <taxon>Metazoa</taxon>
        <taxon>Ecdysozoa</taxon>
        <taxon>Arthropoda</taxon>
        <taxon>Hexapoda</taxon>
        <taxon>Insecta</taxon>
        <taxon>Pterygota</taxon>
        <taxon>Neoptera</taxon>
        <taxon>Endopterygota</taxon>
        <taxon>Coleoptera</taxon>
        <taxon>Polyphaga</taxon>
        <taxon>Elateriformia</taxon>
        <taxon>Elateroidea</taxon>
        <taxon>Lampyridae</taxon>
        <taxon>Luciolinae</taxon>
        <taxon>Aquatica</taxon>
    </lineage>
</organism>
<comment type="subcellular location">
    <subcellularLocation>
        <location evidence="1">Nucleus</location>
        <location evidence="1">Nucleolus</location>
    </subcellularLocation>
</comment>
<evidence type="ECO:0000256" key="2">
    <source>
        <dbReference type="ARBA" id="ARBA00009087"/>
    </source>
</evidence>
<proteinExistence type="inferred from homology"/>
<dbReference type="AlphaFoldDB" id="A0AAN7PHQ0"/>
<evidence type="ECO:0000256" key="3">
    <source>
        <dbReference type="ARBA" id="ARBA00023054"/>
    </source>
</evidence>
<sequence>MEDERFAHIIHDPKYRRIPKTERKVKIDKRFKSMFKDKNFKVKYTVDKRGRPVSHTSTEDLKRYYELDSDVSSEESENEASNNGSGQYVKAASFKGDEGNNQLNVKHKCDKKVSEDVKNKLQNLNIDYARGESNLLSESSSDDEEDSEIDENETLEHAWGTLDNDADRTEEITNRLAACNMDWDRIKAMDLMVLLNSFLPPGGVIESVKIYPSEFGKERMKEEEVKGPVELVDSKSFQNNQEEEEDEGEGSKYHMEKLRQYQLNRLKYYYAVIVFNNINAANKIYSECDGLEYESSATKMDLRFIPDDMIFEDDPKEVCEKLPEEGKYKPRFFTTTALQQAKVDLTWDETDPDRIEFTQKLAAGDNVEVDDLGAYLASSSNDEDDDDGKDLVDTIKNSKLNAIDKYKALLQDIENKEKEKEKGGVEMEVSWDLDLKDKTESLVKKKLNEKEETTPFQQYLNKRKEKQISKREERKKKHFIENEIDNDSDIPSHVDMNDPYFAEEFSKPGFKQKSKMKASTSTRDAIIENNNSAAELELLVLNTEDDKNHFNLKNIYDCENKNKSKKRIKKNETIKDDNFKINVEDARFSALYTSHHYNVDPTDPHYKNTKGMEAIVNEKLKRRGDSAKELLNTSKKDVELNVLVKSIKRKTEAFGNKKKQKI</sequence>
<dbReference type="Proteomes" id="UP001353858">
    <property type="component" value="Unassembled WGS sequence"/>
</dbReference>
<keyword evidence="10" id="KW-1185">Reference proteome</keyword>
<dbReference type="InterPro" id="IPR039754">
    <property type="entry name" value="Esf1"/>
</dbReference>
<dbReference type="PANTHER" id="PTHR12202">
    <property type="entry name" value="ESF1 HOMOLOG"/>
    <property type="match status" value="1"/>
</dbReference>
<dbReference type="EMBL" id="JARPUR010000001">
    <property type="protein sequence ID" value="KAK4886749.1"/>
    <property type="molecule type" value="Genomic_DNA"/>
</dbReference>
<comment type="similarity">
    <text evidence="2">Belongs to the ESF1 family.</text>
</comment>
<dbReference type="Pfam" id="PF08159">
    <property type="entry name" value="NUC153"/>
    <property type="match status" value="1"/>
</dbReference>
<feature type="region of interest" description="Disordered" evidence="6">
    <location>
        <begin position="222"/>
        <end position="251"/>
    </location>
</feature>
<dbReference type="Pfam" id="PF25121">
    <property type="entry name" value="RRM_ESF1"/>
    <property type="match status" value="1"/>
</dbReference>
<dbReference type="GO" id="GO:0005730">
    <property type="term" value="C:nucleolus"/>
    <property type="evidence" value="ECO:0007669"/>
    <property type="project" value="UniProtKB-SubCell"/>
</dbReference>
<evidence type="ECO:0000256" key="1">
    <source>
        <dbReference type="ARBA" id="ARBA00004604"/>
    </source>
</evidence>
<comment type="caution">
    <text evidence="9">The sequence shown here is derived from an EMBL/GenBank/DDBJ whole genome shotgun (WGS) entry which is preliminary data.</text>
</comment>
<evidence type="ECO:0000256" key="5">
    <source>
        <dbReference type="SAM" id="Coils"/>
    </source>
</evidence>
<feature type="domain" description="ESF1 RRM" evidence="8">
    <location>
        <begin position="173"/>
        <end position="319"/>
    </location>
</feature>
<feature type="domain" description="NUC153" evidence="7">
    <location>
        <begin position="585"/>
        <end position="613"/>
    </location>
</feature>
<dbReference type="GO" id="GO:0003723">
    <property type="term" value="F:RNA binding"/>
    <property type="evidence" value="ECO:0007669"/>
    <property type="project" value="TreeGrafter"/>
</dbReference>
<feature type="region of interest" description="Disordered" evidence="6">
    <location>
        <begin position="132"/>
        <end position="162"/>
    </location>
</feature>
<gene>
    <name evidence="9" type="ORF">RN001_003020</name>
</gene>
<feature type="region of interest" description="Disordered" evidence="6">
    <location>
        <begin position="68"/>
        <end position="87"/>
    </location>
</feature>
<dbReference type="InterPro" id="IPR056750">
    <property type="entry name" value="RRM_ESF1"/>
</dbReference>
<evidence type="ECO:0008006" key="11">
    <source>
        <dbReference type="Google" id="ProtNLM"/>
    </source>
</evidence>
<keyword evidence="4" id="KW-0539">Nucleus</keyword>
<keyword evidence="3 5" id="KW-0175">Coiled coil</keyword>
<dbReference type="InterPro" id="IPR012580">
    <property type="entry name" value="NUC153"/>
</dbReference>
<feature type="compositionally biased region" description="Acidic residues" evidence="6">
    <location>
        <begin position="140"/>
        <end position="153"/>
    </location>
</feature>
<evidence type="ECO:0000259" key="7">
    <source>
        <dbReference type="Pfam" id="PF08159"/>
    </source>
</evidence>
<accession>A0AAN7PHQ0</accession>
<evidence type="ECO:0000256" key="4">
    <source>
        <dbReference type="ARBA" id="ARBA00023242"/>
    </source>
</evidence>
<evidence type="ECO:0000313" key="10">
    <source>
        <dbReference type="Proteomes" id="UP001353858"/>
    </source>
</evidence>
<evidence type="ECO:0000313" key="9">
    <source>
        <dbReference type="EMBL" id="KAK4886749.1"/>
    </source>
</evidence>
<dbReference type="PANTHER" id="PTHR12202:SF0">
    <property type="entry name" value="ESF1 HOMOLOG"/>
    <property type="match status" value="1"/>
</dbReference>